<protein>
    <submittedName>
        <fullName evidence="1">Uncharacterized protein</fullName>
    </submittedName>
</protein>
<dbReference type="EMBL" id="QRGO01000001">
    <property type="protein sequence ID" value="RDV04998.1"/>
    <property type="molecule type" value="Genomic_DNA"/>
</dbReference>
<proteinExistence type="predicted"/>
<comment type="caution">
    <text evidence="1">The sequence shown here is derived from an EMBL/GenBank/DDBJ whole genome shotgun (WGS) entry which is preliminary data.</text>
</comment>
<dbReference type="RefSeq" id="WP_115517022.1">
    <property type="nucleotide sequence ID" value="NZ_QRGO01000001.1"/>
</dbReference>
<evidence type="ECO:0000313" key="1">
    <source>
        <dbReference type="EMBL" id="RDV04998.1"/>
    </source>
</evidence>
<evidence type="ECO:0000313" key="2">
    <source>
        <dbReference type="Proteomes" id="UP000263993"/>
    </source>
</evidence>
<organism evidence="1 2">
    <name type="scientific">Undibacter mobilis</name>
    <dbReference type="NCBI Taxonomy" id="2292256"/>
    <lineage>
        <taxon>Bacteria</taxon>
        <taxon>Pseudomonadati</taxon>
        <taxon>Pseudomonadota</taxon>
        <taxon>Alphaproteobacteria</taxon>
        <taxon>Hyphomicrobiales</taxon>
        <taxon>Nitrobacteraceae</taxon>
        <taxon>Undibacter</taxon>
    </lineage>
</organism>
<keyword evidence="2" id="KW-1185">Reference proteome</keyword>
<reference evidence="2" key="1">
    <citation type="submission" date="2018-08" db="EMBL/GenBank/DDBJ databases">
        <authorList>
            <person name="Kim S.-J."/>
            <person name="Jung G.-Y."/>
        </authorList>
    </citation>
    <scope>NUCLEOTIDE SEQUENCE [LARGE SCALE GENOMIC DNA]</scope>
    <source>
        <strain evidence="2">GY_H</strain>
    </source>
</reference>
<dbReference type="Proteomes" id="UP000263993">
    <property type="component" value="Unassembled WGS sequence"/>
</dbReference>
<sequence>MDYAHTDDGCFDDSALLVMGVAFDDACRSLRHLSRNYQTRELLALRIVGAAIRGERDPIRLCSQATSGLHVANGAELMSA</sequence>
<gene>
    <name evidence="1" type="ORF">DXH78_10745</name>
</gene>
<name>A0A371BBQ2_9BRAD</name>
<dbReference type="OrthoDB" id="8452525at2"/>
<accession>A0A371BBQ2</accession>
<dbReference type="AlphaFoldDB" id="A0A371BBQ2"/>